<proteinExistence type="inferred from homology"/>
<keyword evidence="2" id="KW-0378">Hydrolase</keyword>
<comment type="caution">
    <text evidence="6">The sequence shown here is derived from an EMBL/GenBank/DDBJ whole genome shotgun (WGS) entry which is preliminary data.</text>
</comment>
<evidence type="ECO:0000256" key="4">
    <source>
        <dbReference type="SAM" id="MobiDB-lite"/>
    </source>
</evidence>
<dbReference type="Pfam" id="PF07910">
    <property type="entry name" value="Peptidase_C78"/>
    <property type="match status" value="1"/>
</dbReference>
<dbReference type="Gene3D" id="3.90.70.130">
    <property type="match status" value="1"/>
</dbReference>
<organism evidence="6 7">
    <name type="scientific">Paramuricea clavata</name>
    <name type="common">Red gorgonian</name>
    <name type="synonym">Violescent sea-whip</name>
    <dbReference type="NCBI Taxonomy" id="317549"/>
    <lineage>
        <taxon>Eukaryota</taxon>
        <taxon>Metazoa</taxon>
        <taxon>Cnidaria</taxon>
        <taxon>Anthozoa</taxon>
        <taxon>Octocorallia</taxon>
        <taxon>Malacalcyonacea</taxon>
        <taxon>Plexauridae</taxon>
        <taxon>Paramuricea</taxon>
    </lineage>
</organism>
<evidence type="ECO:0000259" key="5">
    <source>
        <dbReference type="Pfam" id="PF07910"/>
    </source>
</evidence>
<dbReference type="AlphaFoldDB" id="A0A6S7FN53"/>
<dbReference type="InterPro" id="IPR012462">
    <property type="entry name" value="UFSP1/2_DUB_cat"/>
</dbReference>
<feature type="compositionally biased region" description="Basic and acidic residues" evidence="4">
    <location>
        <begin position="35"/>
        <end position="45"/>
    </location>
</feature>
<sequence length="420" mass="47920">MDAATAIEIDDVSFDVCPVCDTLVKKETLEHHVEAHFKHQDRNDTTAEQESSADTIDVRQKLPGPPCKKTCSQSDVLANETSDEMLARVLQEEEKWEIERQKEKEKEEFHKLQHKYGMNSASGYADQYTQSLNKDVSKNKLSMPEYYSKKEKLLDSLLSGEESGETCTTGVINHLQQQIRTKGPTPNHFVRLCCPTDHFSSSYGDKSWGCGYRNLQMLLSALIKLEHYKGAISKVCQNIPSIPTIQQLIEDAWRHGYDQQGAAQLDHKLTKTKKWIGATEIAVALKFIGLRAHIVDFYQATAADGTHPELFAWMKRYFSKDSAQSPVYIQHQGHSRLVVGFEERYTKIKTQHLILFDPSHPPKKMQEVFGGERKQNTGFNMLRKTTKQMKSKQYQLVYVDGIMTEAEKQDSKTLSSVRIP</sequence>
<name>A0A6S7FN53_PARCT</name>
<evidence type="ECO:0000256" key="3">
    <source>
        <dbReference type="SAM" id="Coils"/>
    </source>
</evidence>
<dbReference type="EMBL" id="CACRXK020000041">
    <property type="protein sequence ID" value="CAB3977306.1"/>
    <property type="molecule type" value="Genomic_DNA"/>
</dbReference>
<reference evidence="6" key="1">
    <citation type="submission" date="2020-04" db="EMBL/GenBank/DDBJ databases">
        <authorList>
            <person name="Alioto T."/>
            <person name="Alioto T."/>
            <person name="Gomez Garrido J."/>
        </authorList>
    </citation>
    <scope>NUCLEOTIDE SEQUENCE</scope>
    <source>
        <strain evidence="6">A484AB</strain>
    </source>
</reference>
<evidence type="ECO:0000256" key="2">
    <source>
        <dbReference type="ARBA" id="ARBA00022801"/>
    </source>
</evidence>
<feature type="region of interest" description="Disordered" evidence="4">
    <location>
        <begin position="35"/>
        <end position="72"/>
    </location>
</feature>
<dbReference type="PANTHER" id="PTHR48153">
    <property type="entry name" value="UFM1-SPECIFIC PROTEASE 2"/>
    <property type="match status" value="1"/>
</dbReference>
<evidence type="ECO:0000313" key="7">
    <source>
        <dbReference type="Proteomes" id="UP001152795"/>
    </source>
</evidence>
<protein>
    <recommendedName>
        <fullName evidence="5">UFSP1/2/DUB catalytic domain-containing protein</fullName>
    </recommendedName>
</protein>
<dbReference type="OrthoDB" id="288987at2759"/>
<dbReference type="InterPro" id="IPR038765">
    <property type="entry name" value="Papain-like_cys_pep_sf"/>
</dbReference>
<keyword evidence="7" id="KW-1185">Reference proteome</keyword>
<accession>A0A6S7FN53</accession>
<keyword evidence="3" id="KW-0175">Coiled coil</keyword>
<dbReference type="Proteomes" id="UP001152795">
    <property type="component" value="Unassembled WGS sequence"/>
</dbReference>
<dbReference type="GO" id="GO:0071567">
    <property type="term" value="F:deUFMylase activity"/>
    <property type="evidence" value="ECO:0007669"/>
    <property type="project" value="UniProtKB-ARBA"/>
</dbReference>
<dbReference type="SUPFAM" id="SSF54001">
    <property type="entry name" value="Cysteine proteinases"/>
    <property type="match status" value="1"/>
</dbReference>
<gene>
    <name evidence="6" type="ORF">PACLA_8A070161</name>
</gene>
<comment type="similarity">
    <text evidence="1">Belongs to the peptidase C78 family.</text>
</comment>
<feature type="domain" description="UFSP1/2/DUB catalytic" evidence="5">
    <location>
        <begin position="189"/>
        <end position="397"/>
    </location>
</feature>
<feature type="coiled-coil region" evidence="3">
    <location>
        <begin position="86"/>
        <end position="115"/>
    </location>
</feature>
<evidence type="ECO:0000313" key="6">
    <source>
        <dbReference type="EMBL" id="CAB3977306.1"/>
    </source>
</evidence>
<dbReference type="PANTHER" id="PTHR48153:SF4">
    <property type="entry name" value="UBIQUITIN CARBOXYL-TERMINAL HYDROLASE MUG105"/>
    <property type="match status" value="1"/>
</dbReference>
<evidence type="ECO:0000256" key="1">
    <source>
        <dbReference type="ARBA" id="ARBA00008552"/>
    </source>
</evidence>